<dbReference type="GeneID" id="111599362"/>
<keyword evidence="2" id="KW-1185">Reference proteome</keyword>
<dbReference type="Pfam" id="PF07776">
    <property type="entry name" value="zf-AD"/>
    <property type="match status" value="1"/>
</dbReference>
<dbReference type="RefSeq" id="XP_023170762.1">
    <property type="nucleotide sequence ID" value="XM_023314994.2"/>
</dbReference>
<evidence type="ECO:0000313" key="3">
    <source>
        <dbReference type="RefSeq" id="XP_023170762.1"/>
    </source>
</evidence>
<accession>A0A6J1LYE5</accession>
<gene>
    <name evidence="3" type="primary">LOC111599362</name>
</gene>
<reference evidence="3" key="1">
    <citation type="submission" date="2025-08" db="UniProtKB">
        <authorList>
            <consortium name="RefSeq"/>
        </authorList>
    </citation>
    <scope>IDENTIFICATION</scope>
    <source>
        <strain evidence="3">15085-1641.00</strain>
        <tissue evidence="3">Whole body</tissue>
    </source>
</reference>
<proteinExistence type="predicted"/>
<evidence type="ECO:0000313" key="2">
    <source>
        <dbReference type="Proteomes" id="UP000504633"/>
    </source>
</evidence>
<feature type="domain" description="ZAD" evidence="1">
    <location>
        <begin position="14"/>
        <end position="76"/>
    </location>
</feature>
<name>A0A6J1LYE5_DROHY</name>
<evidence type="ECO:0000259" key="1">
    <source>
        <dbReference type="Pfam" id="PF07776"/>
    </source>
</evidence>
<dbReference type="GO" id="GO:0008270">
    <property type="term" value="F:zinc ion binding"/>
    <property type="evidence" value="ECO:0007669"/>
    <property type="project" value="InterPro"/>
</dbReference>
<dbReference type="Gene3D" id="3.40.1800.20">
    <property type="match status" value="1"/>
</dbReference>
<dbReference type="GO" id="GO:0005634">
    <property type="term" value="C:nucleus"/>
    <property type="evidence" value="ECO:0007669"/>
    <property type="project" value="InterPro"/>
</dbReference>
<dbReference type="InterPro" id="IPR012934">
    <property type="entry name" value="Znf_AD"/>
</dbReference>
<protein>
    <submittedName>
        <fullName evidence="3">Uncharacterized protein LOC111599362</fullName>
    </submittedName>
</protein>
<dbReference type="AlphaFoldDB" id="A0A6J1LYE5"/>
<dbReference type="KEGG" id="dhe:111599362"/>
<dbReference type="Proteomes" id="UP000504633">
    <property type="component" value="Unplaced"/>
</dbReference>
<dbReference type="SUPFAM" id="SSF57716">
    <property type="entry name" value="Glucocorticoid receptor-like (DNA-binding domain)"/>
    <property type="match status" value="1"/>
</dbReference>
<sequence>MGSIEYAPLARCRCRICHQWQTSMIHVYMGCGQRLRLVEKMKAYGLKITPTDLYPKTICKKCIDVLETNYFFQNTLKLISTRGKLGYYGFVTLYVTARRRRGRDN</sequence>
<organism evidence="2 3">
    <name type="scientific">Drosophila hydei</name>
    <name type="common">Fruit fly</name>
    <dbReference type="NCBI Taxonomy" id="7224"/>
    <lineage>
        <taxon>Eukaryota</taxon>
        <taxon>Metazoa</taxon>
        <taxon>Ecdysozoa</taxon>
        <taxon>Arthropoda</taxon>
        <taxon>Hexapoda</taxon>
        <taxon>Insecta</taxon>
        <taxon>Pterygota</taxon>
        <taxon>Neoptera</taxon>
        <taxon>Endopterygota</taxon>
        <taxon>Diptera</taxon>
        <taxon>Brachycera</taxon>
        <taxon>Muscomorpha</taxon>
        <taxon>Ephydroidea</taxon>
        <taxon>Drosophilidae</taxon>
        <taxon>Drosophila</taxon>
    </lineage>
</organism>